<dbReference type="AlphaFoldDB" id="A0A9N9N5T9"/>
<gene>
    <name evidence="1" type="ORF">CPELLU_LOCUS11939</name>
</gene>
<proteinExistence type="predicted"/>
<dbReference type="Proteomes" id="UP000789759">
    <property type="component" value="Unassembled WGS sequence"/>
</dbReference>
<evidence type="ECO:0000313" key="2">
    <source>
        <dbReference type="Proteomes" id="UP000789759"/>
    </source>
</evidence>
<reference evidence="1" key="1">
    <citation type="submission" date="2021-06" db="EMBL/GenBank/DDBJ databases">
        <authorList>
            <person name="Kallberg Y."/>
            <person name="Tangrot J."/>
            <person name="Rosling A."/>
        </authorList>
    </citation>
    <scope>NUCLEOTIDE SEQUENCE</scope>
    <source>
        <strain evidence="1">FL966</strain>
    </source>
</reference>
<protein>
    <submittedName>
        <fullName evidence="1">12973_t:CDS:1</fullName>
    </submittedName>
</protein>
<sequence>GYLNKIHVKEYELISLQKTQLHQTVINSTEDRENIDPLFINPYKVIMKERPRKAEHHNKTILNSTLKNKKT</sequence>
<organism evidence="1 2">
    <name type="scientific">Cetraspora pellucida</name>
    <dbReference type="NCBI Taxonomy" id="1433469"/>
    <lineage>
        <taxon>Eukaryota</taxon>
        <taxon>Fungi</taxon>
        <taxon>Fungi incertae sedis</taxon>
        <taxon>Mucoromycota</taxon>
        <taxon>Glomeromycotina</taxon>
        <taxon>Glomeromycetes</taxon>
        <taxon>Diversisporales</taxon>
        <taxon>Gigasporaceae</taxon>
        <taxon>Cetraspora</taxon>
    </lineage>
</organism>
<feature type="non-terminal residue" evidence="1">
    <location>
        <position position="1"/>
    </location>
</feature>
<accession>A0A9N9N5T9</accession>
<name>A0A9N9N5T9_9GLOM</name>
<dbReference type="EMBL" id="CAJVQA010010998">
    <property type="protein sequence ID" value="CAG8703146.1"/>
    <property type="molecule type" value="Genomic_DNA"/>
</dbReference>
<keyword evidence="2" id="KW-1185">Reference proteome</keyword>
<evidence type="ECO:0000313" key="1">
    <source>
        <dbReference type="EMBL" id="CAG8703146.1"/>
    </source>
</evidence>
<comment type="caution">
    <text evidence="1">The sequence shown here is derived from an EMBL/GenBank/DDBJ whole genome shotgun (WGS) entry which is preliminary data.</text>
</comment>
<dbReference type="OrthoDB" id="10429295at2759"/>